<protein>
    <submittedName>
        <fullName evidence="1">DUF3800 domain-containing protein</fullName>
    </submittedName>
</protein>
<sequence length="280" mass="32110">MGFFPPGALDAIDPLKQFPTPERYRRLPRVEAFVDEVGDRGFTTKSSDVFAMVAVMVPQERVPDMKVVVGGLRHAVNTSKPLHWVDHFTPKPKHAARRRLASQWIAKIPDVKVVYVVAHKATLIASQHLRADRDLFYNYMTKLLLERVAYQARYWPGGQRLAVARLSAVKNMDHIESVDYLNGARRYQHTRAPFENILWPPIWRGPDVFDGLQLADLYLGMLWCAIRGDHGDVDCAEMLLEHRHQLRRGPSGQVLGWGVKVFGDPAYLTKRIWWPELIRA</sequence>
<name>A0AAU8FZB4_9MICO</name>
<gene>
    <name evidence="1" type="ORF">ABRQ22_17490</name>
</gene>
<reference evidence="1" key="1">
    <citation type="submission" date="2024-06" db="EMBL/GenBank/DDBJ databases">
        <title>Complete genome sequence of the cellulolytic actinobacterium, Cellulosimicrobium ES-005.</title>
        <authorList>
            <person name="Matthews C.T."/>
            <person name="Underwood K.D."/>
            <person name="Ghanchi K.M."/>
            <person name="Fields S.D."/>
            <person name="Gardner S.G."/>
        </authorList>
    </citation>
    <scope>NUCLEOTIDE SEQUENCE</scope>
    <source>
        <strain evidence="1">ES-005</strain>
    </source>
</reference>
<dbReference type="EMBL" id="CP159290">
    <property type="protein sequence ID" value="XCH29357.1"/>
    <property type="molecule type" value="Genomic_DNA"/>
</dbReference>
<dbReference type="InterPro" id="IPR024524">
    <property type="entry name" value="DUF3800"/>
</dbReference>
<dbReference type="RefSeq" id="WP_353707655.1">
    <property type="nucleotide sequence ID" value="NZ_CP159290.1"/>
</dbReference>
<organism evidence="1">
    <name type="scientific">Cellulosimicrobium sp. ES-005</name>
    <dbReference type="NCBI Taxonomy" id="3163031"/>
    <lineage>
        <taxon>Bacteria</taxon>
        <taxon>Bacillati</taxon>
        <taxon>Actinomycetota</taxon>
        <taxon>Actinomycetes</taxon>
        <taxon>Micrococcales</taxon>
        <taxon>Promicromonosporaceae</taxon>
        <taxon>Cellulosimicrobium</taxon>
    </lineage>
</organism>
<proteinExistence type="predicted"/>
<evidence type="ECO:0000313" key="1">
    <source>
        <dbReference type="EMBL" id="XCH29357.1"/>
    </source>
</evidence>
<dbReference type="Pfam" id="PF12686">
    <property type="entry name" value="DUF3800"/>
    <property type="match status" value="1"/>
</dbReference>
<dbReference type="AlphaFoldDB" id="A0AAU8FZB4"/>
<accession>A0AAU8FZB4</accession>